<dbReference type="GO" id="GO:0033116">
    <property type="term" value="C:endoplasmic reticulum-Golgi intermediate compartment membrane"/>
    <property type="evidence" value="ECO:0007669"/>
    <property type="project" value="UniProtKB-SubCell"/>
</dbReference>
<dbReference type="Proteomes" id="UP000310200">
    <property type="component" value="Unassembled WGS sequence"/>
</dbReference>
<evidence type="ECO:0000256" key="5">
    <source>
        <dbReference type="ARBA" id="ARBA00022989"/>
    </source>
</evidence>
<gene>
    <name evidence="11" type="ORF">DBV15_05225</name>
</gene>
<reference evidence="11 12" key="1">
    <citation type="journal article" date="2019" name="Philos. Trans. R. Soc. Lond., B, Biol. Sci.">
        <title>Ant behaviour and brain gene expression of defending hosts depend on the ecological success of the intruding social parasite.</title>
        <authorList>
            <person name="Kaur R."/>
            <person name="Stoldt M."/>
            <person name="Jongepier E."/>
            <person name="Feldmeyer B."/>
            <person name="Menzel F."/>
            <person name="Bornberg-Bauer E."/>
            <person name="Foitzik S."/>
        </authorList>
    </citation>
    <scope>NUCLEOTIDE SEQUENCE [LARGE SCALE GENOMIC DNA]</scope>
    <source>
        <tissue evidence="11">Whole body</tissue>
    </source>
</reference>
<dbReference type="GO" id="GO:0006890">
    <property type="term" value="P:retrograde vesicle-mediated transport, Golgi to endoplasmic reticulum"/>
    <property type="evidence" value="ECO:0007669"/>
    <property type="project" value="TreeGrafter"/>
</dbReference>
<dbReference type="GO" id="GO:0006888">
    <property type="term" value="P:endoplasmic reticulum to Golgi vesicle-mediated transport"/>
    <property type="evidence" value="ECO:0007669"/>
    <property type="project" value="TreeGrafter"/>
</dbReference>
<dbReference type="AlphaFoldDB" id="A0A4S2KMH8"/>
<accession>A0A4S2KMH8</accession>
<evidence type="ECO:0000256" key="8">
    <source>
        <dbReference type="SAM" id="Phobius"/>
    </source>
</evidence>
<dbReference type="GO" id="GO:0030134">
    <property type="term" value="C:COPII-coated ER to Golgi transport vesicle"/>
    <property type="evidence" value="ECO:0007669"/>
    <property type="project" value="TreeGrafter"/>
</dbReference>
<dbReference type="PANTHER" id="PTHR10984">
    <property type="entry name" value="ENDOPLASMIC RETICULUM-GOLGI INTERMEDIATE COMPARTMENT PROTEIN"/>
    <property type="match status" value="1"/>
</dbReference>
<sequence>MQMLRQLDVHPKVREEADILVRTFSGAIVTIISTIIMGILFLSEVNYYLTPTMSEELFVDTSRGSKLRINLDIIVPAISCDLLSIDAMDTTGEQHLHIEHNIFKRRLDLDGKPIEDPQRTNITDAKAVSKTTEKVTQAFHKYLLTETSVCKLVIIGNIFTGSRNRYDHRDLWRLLRSGHGHYEASTSQCFLLVKCCNTCEDVWEAYRRKKWAPPDPADVKQCQNDKSMEKLKHAFTQGCQIFGYMEVNRVGGSFHIAPGASFSVNHVHVHDVQPYTSSHFNMTHKIRHLSFGLNISGKTNPMDDTTVVAMEGAMMFYHYIKIVPTTYVRADGSTLLTNQFSVTRHSKRVSLLTGESGMPGIFFSYELSPLMVKYTEKAKSFGHFATNTCAIIGGVFTVAGLIDSLLYHSVRAIQRKIELGKYN</sequence>
<organism evidence="11 12">
    <name type="scientific">Temnothorax longispinosus</name>
    <dbReference type="NCBI Taxonomy" id="300112"/>
    <lineage>
        <taxon>Eukaryota</taxon>
        <taxon>Metazoa</taxon>
        <taxon>Ecdysozoa</taxon>
        <taxon>Arthropoda</taxon>
        <taxon>Hexapoda</taxon>
        <taxon>Insecta</taxon>
        <taxon>Pterygota</taxon>
        <taxon>Neoptera</taxon>
        <taxon>Endopterygota</taxon>
        <taxon>Hymenoptera</taxon>
        <taxon>Apocrita</taxon>
        <taxon>Aculeata</taxon>
        <taxon>Formicoidea</taxon>
        <taxon>Formicidae</taxon>
        <taxon>Myrmicinae</taxon>
        <taxon>Temnothorax</taxon>
    </lineage>
</organism>
<dbReference type="EMBL" id="QBLH01001966">
    <property type="protein sequence ID" value="TGZ50506.1"/>
    <property type="molecule type" value="Genomic_DNA"/>
</dbReference>
<dbReference type="InterPro" id="IPR012936">
    <property type="entry name" value="Erv_C"/>
</dbReference>
<evidence type="ECO:0000256" key="4">
    <source>
        <dbReference type="ARBA" id="ARBA00022692"/>
    </source>
</evidence>
<dbReference type="Pfam" id="PF13850">
    <property type="entry name" value="ERGIC_N"/>
    <property type="match status" value="1"/>
</dbReference>
<keyword evidence="5 8" id="KW-1133">Transmembrane helix</keyword>
<evidence type="ECO:0000313" key="11">
    <source>
        <dbReference type="EMBL" id="TGZ50506.1"/>
    </source>
</evidence>
<evidence type="ECO:0000256" key="2">
    <source>
        <dbReference type="ARBA" id="ARBA00004457"/>
    </source>
</evidence>
<keyword evidence="6 8" id="KW-0472">Membrane</keyword>
<dbReference type="InterPro" id="IPR045888">
    <property type="entry name" value="Erv"/>
</dbReference>
<evidence type="ECO:0000259" key="9">
    <source>
        <dbReference type="Pfam" id="PF07970"/>
    </source>
</evidence>
<name>A0A4S2KMH8_9HYME</name>
<dbReference type="InterPro" id="IPR039542">
    <property type="entry name" value="Erv_N"/>
</dbReference>
<keyword evidence="4 8" id="KW-0812">Transmembrane</keyword>
<evidence type="ECO:0000256" key="7">
    <source>
        <dbReference type="ARBA" id="ARBA00040493"/>
    </source>
</evidence>
<dbReference type="Pfam" id="PF07970">
    <property type="entry name" value="COPIIcoated_ERV"/>
    <property type="match status" value="1"/>
</dbReference>
<feature type="transmembrane region" description="Helical" evidence="8">
    <location>
        <begin position="20"/>
        <end position="42"/>
    </location>
</feature>
<evidence type="ECO:0000256" key="1">
    <source>
        <dbReference type="ARBA" id="ARBA00004257"/>
    </source>
</evidence>
<evidence type="ECO:0000313" key="12">
    <source>
        <dbReference type="Proteomes" id="UP000310200"/>
    </source>
</evidence>
<dbReference type="STRING" id="300112.A0A4S2KMH8"/>
<comment type="caution">
    <text evidence="11">The sequence shown here is derived from an EMBL/GenBank/DDBJ whole genome shotgun (WGS) entry which is preliminary data.</text>
</comment>
<keyword evidence="12" id="KW-1185">Reference proteome</keyword>
<dbReference type="GO" id="GO:0005789">
    <property type="term" value="C:endoplasmic reticulum membrane"/>
    <property type="evidence" value="ECO:0007669"/>
    <property type="project" value="TreeGrafter"/>
</dbReference>
<dbReference type="GO" id="GO:0000139">
    <property type="term" value="C:Golgi membrane"/>
    <property type="evidence" value="ECO:0007669"/>
    <property type="project" value="TreeGrafter"/>
</dbReference>
<protein>
    <recommendedName>
        <fullName evidence="7">Endoplasmic reticulum-Golgi intermediate compartment protein 3</fullName>
    </recommendedName>
</protein>
<comment type="similarity">
    <text evidence="3">Belongs to the ERGIC family.</text>
</comment>
<feature type="transmembrane region" description="Helical" evidence="8">
    <location>
        <begin position="384"/>
        <end position="407"/>
    </location>
</feature>
<feature type="domain" description="Endoplasmic reticulum vesicle transporter N-terminal" evidence="10">
    <location>
        <begin position="4"/>
        <end position="95"/>
    </location>
</feature>
<evidence type="ECO:0000256" key="6">
    <source>
        <dbReference type="ARBA" id="ARBA00023136"/>
    </source>
</evidence>
<evidence type="ECO:0000256" key="3">
    <source>
        <dbReference type="ARBA" id="ARBA00005648"/>
    </source>
</evidence>
<evidence type="ECO:0000259" key="10">
    <source>
        <dbReference type="Pfam" id="PF13850"/>
    </source>
</evidence>
<dbReference type="PANTHER" id="PTHR10984:SF25">
    <property type="entry name" value="ENDOPLASMIC RETICULUM-GOLGI INTERMEDIATE COMPARTMENT PROTEIN 3"/>
    <property type="match status" value="1"/>
</dbReference>
<proteinExistence type="inferred from homology"/>
<feature type="domain" description="Endoplasmic reticulum vesicle transporter C-terminal" evidence="9">
    <location>
        <begin position="185"/>
        <end position="403"/>
    </location>
</feature>
<comment type="subcellular location">
    <subcellularLocation>
        <location evidence="2">Endoplasmic reticulum-Golgi intermediate compartment membrane</location>
        <topology evidence="2">Multi-pass membrane protein</topology>
    </subcellularLocation>
    <subcellularLocation>
        <location evidence="1">Golgi apparatus</location>
        <location evidence="1">cis-Golgi network membrane</location>
        <topology evidence="1">Multi-pass membrane protein</topology>
    </subcellularLocation>
</comment>